<organism evidence="1">
    <name type="scientific">candidate division CPR3 bacterium</name>
    <dbReference type="NCBI Taxonomy" id="2268181"/>
    <lineage>
        <taxon>Bacteria</taxon>
        <taxon>Bacteria division CPR3</taxon>
    </lineage>
</organism>
<dbReference type="SUPFAM" id="SSF57938">
    <property type="entry name" value="DnaJ/Hsp40 cysteine-rich domain"/>
    <property type="match status" value="1"/>
</dbReference>
<dbReference type="EMBL" id="DSYQ01000003">
    <property type="protein sequence ID" value="HGT70827.1"/>
    <property type="molecule type" value="Genomic_DNA"/>
</dbReference>
<accession>A0A7C4M0B3</accession>
<gene>
    <name evidence="1" type="ORF">ENT43_01025</name>
</gene>
<comment type="caution">
    <text evidence="1">The sequence shown here is derived from an EMBL/GenBank/DDBJ whole genome shotgun (WGS) entry which is preliminary data.</text>
</comment>
<sequence>MKTLERHIVPCWYDISFSEKDETLTLKVHEDFIRNYYIVKKDNPIISSAIEKFGYDDFGESLNDDFGFDKVFKKGNEENGFSVFNIDIPQIKIKTEKKCDRCNGSGKDDDLVSGKCLFCEGTGKLHELRWKKAYAISNTFSLFTMQVFYPPEKEVSSALPQILSFNTTTFKGNHGGSIGGVFGIPFCQWLDSFTESTYFEKPSSVMTKVYKKMFGKIDSLDKSRLKVVSFRPGSITLDVPGDACNVYIKGTHIPKPEEGRPFSCHNTDTPAQQLTFICGLAALSDEVRLFLKK</sequence>
<dbReference type="InterPro" id="IPR036410">
    <property type="entry name" value="HSP_DnaJ_Cys-rich_dom_sf"/>
</dbReference>
<proteinExistence type="predicted"/>
<evidence type="ECO:0000313" key="1">
    <source>
        <dbReference type="EMBL" id="HGT70827.1"/>
    </source>
</evidence>
<reference evidence="1" key="1">
    <citation type="journal article" date="2020" name="mSystems">
        <title>Genome- and Community-Level Interaction Insights into Carbon Utilization and Element Cycling Functions of Hydrothermarchaeota in Hydrothermal Sediment.</title>
        <authorList>
            <person name="Zhou Z."/>
            <person name="Liu Y."/>
            <person name="Xu W."/>
            <person name="Pan J."/>
            <person name="Luo Z.H."/>
            <person name="Li M."/>
        </authorList>
    </citation>
    <scope>NUCLEOTIDE SEQUENCE [LARGE SCALE GENOMIC DNA]</scope>
    <source>
        <strain evidence="1">SpSt-579</strain>
    </source>
</reference>
<dbReference type="AlphaFoldDB" id="A0A7C4M0B3"/>
<protein>
    <submittedName>
        <fullName evidence="1">Uncharacterized protein</fullName>
    </submittedName>
</protein>
<dbReference type="Gene3D" id="2.10.230.10">
    <property type="entry name" value="Heat shock protein DnaJ, cysteine-rich domain"/>
    <property type="match status" value="1"/>
</dbReference>
<name>A0A7C4M0B3_UNCC3</name>